<dbReference type="Pfam" id="PF22842">
    <property type="entry name" value="Pel9A-like_beta_helix"/>
    <property type="match status" value="1"/>
</dbReference>
<evidence type="ECO:0000256" key="1">
    <source>
        <dbReference type="ARBA" id="ARBA00001913"/>
    </source>
</evidence>
<evidence type="ECO:0000256" key="8">
    <source>
        <dbReference type="ARBA" id="ARBA00038263"/>
    </source>
</evidence>
<dbReference type="InterPro" id="IPR053868">
    <property type="entry name" value="Pel9A-like_beta_helix"/>
</dbReference>
<keyword evidence="7" id="KW-0456">Lyase</keyword>
<evidence type="ECO:0000256" key="9">
    <source>
        <dbReference type="SAM" id="SignalP"/>
    </source>
</evidence>
<dbReference type="PANTHER" id="PTHR40088:SF1">
    <property type="entry name" value="PECTATE LYASE PEL9"/>
    <property type="match status" value="1"/>
</dbReference>
<evidence type="ECO:0000313" key="12">
    <source>
        <dbReference type="Proteomes" id="UP000010931"/>
    </source>
</evidence>
<dbReference type="PANTHER" id="PTHR40088">
    <property type="entry name" value="PECTATE LYASE (EUROFUNG)"/>
    <property type="match status" value="1"/>
</dbReference>
<dbReference type="InterPro" id="IPR006626">
    <property type="entry name" value="PbH1"/>
</dbReference>
<organism evidence="11 12">
    <name type="scientific">Streptomyces turgidiscabies (strain Car8)</name>
    <dbReference type="NCBI Taxonomy" id="698760"/>
    <lineage>
        <taxon>Bacteria</taxon>
        <taxon>Bacillati</taxon>
        <taxon>Actinomycetota</taxon>
        <taxon>Actinomycetes</taxon>
        <taxon>Kitasatosporales</taxon>
        <taxon>Streptomycetaceae</taxon>
        <taxon>Streptomyces</taxon>
    </lineage>
</organism>
<evidence type="ECO:0000256" key="7">
    <source>
        <dbReference type="ARBA" id="ARBA00023239"/>
    </source>
</evidence>
<comment type="similarity">
    <text evidence="8">Belongs to the polysaccharide lyase 9 family.</text>
</comment>
<dbReference type="AlphaFoldDB" id="L7FEB9"/>
<evidence type="ECO:0000313" key="11">
    <source>
        <dbReference type="EMBL" id="ELP69627.1"/>
    </source>
</evidence>
<dbReference type="GeneID" id="97406335"/>
<accession>L7FEB9</accession>
<dbReference type="InterPro" id="IPR052052">
    <property type="entry name" value="Polysaccharide_Lyase_9"/>
</dbReference>
<keyword evidence="4" id="KW-0479">Metal-binding</keyword>
<feature type="chain" id="PRO_5003973518" description="Pel9A-like right handed beta-helix region domain-containing protein" evidence="9">
    <location>
        <begin position="33"/>
        <end position="374"/>
    </location>
</feature>
<dbReference type="GO" id="GO:0016837">
    <property type="term" value="F:carbon-oxygen lyase activity, acting on polysaccharides"/>
    <property type="evidence" value="ECO:0007669"/>
    <property type="project" value="TreeGrafter"/>
</dbReference>
<evidence type="ECO:0000256" key="3">
    <source>
        <dbReference type="ARBA" id="ARBA00022525"/>
    </source>
</evidence>
<dbReference type="GO" id="GO:0046872">
    <property type="term" value="F:metal ion binding"/>
    <property type="evidence" value="ECO:0007669"/>
    <property type="project" value="UniProtKB-KW"/>
</dbReference>
<dbReference type="Gene3D" id="2.160.20.10">
    <property type="entry name" value="Single-stranded right-handed beta-helix, Pectin lyase-like"/>
    <property type="match status" value="1"/>
</dbReference>
<dbReference type="RefSeq" id="WP_006375084.1">
    <property type="nucleotide sequence ID" value="NZ_AEJB01000131.1"/>
</dbReference>
<dbReference type="Proteomes" id="UP000010931">
    <property type="component" value="Unassembled WGS sequence"/>
</dbReference>
<feature type="domain" description="Pel9A-like right handed beta-helix region" evidence="10">
    <location>
        <begin position="128"/>
        <end position="289"/>
    </location>
</feature>
<keyword evidence="5 9" id="KW-0732">Signal</keyword>
<evidence type="ECO:0000259" key="10">
    <source>
        <dbReference type="Pfam" id="PF22842"/>
    </source>
</evidence>
<evidence type="ECO:0000256" key="2">
    <source>
        <dbReference type="ARBA" id="ARBA00004613"/>
    </source>
</evidence>
<keyword evidence="6" id="KW-0106">Calcium</keyword>
<dbReference type="SMART" id="SM00710">
    <property type="entry name" value="PbH1"/>
    <property type="match status" value="4"/>
</dbReference>
<comment type="subcellular location">
    <subcellularLocation>
        <location evidence="2">Secreted</location>
    </subcellularLocation>
</comment>
<dbReference type="SUPFAM" id="SSF51126">
    <property type="entry name" value="Pectin lyase-like"/>
    <property type="match status" value="1"/>
</dbReference>
<dbReference type="STRING" id="85558.T45_08032"/>
<evidence type="ECO:0000256" key="4">
    <source>
        <dbReference type="ARBA" id="ARBA00022723"/>
    </source>
</evidence>
<dbReference type="InterPro" id="IPR011050">
    <property type="entry name" value="Pectin_lyase_fold/virulence"/>
</dbReference>
<gene>
    <name evidence="11" type="ORF">STRTUCAR8_02726</name>
</gene>
<protein>
    <recommendedName>
        <fullName evidence="10">Pel9A-like right handed beta-helix region domain-containing protein</fullName>
    </recommendedName>
</protein>
<dbReference type="PATRIC" id="fig|698760.3.peg.1719"/>
<sequence length="374" mass="38582">MRRTTRVNSSLTALAVATAGLGLAVLPTPAQAATVVVSTSAQLSSAISGAAAGTTIQVRAGTYYPTATLQSTANGTSASRIYLQPYGSETVKIDGSNLPDGDWIFKLTADYWTVSNITFQNSPDSAVVCQSCASTVWNNIKTINGGDSGFTLTGDNTTNNTVKNIDSYGHYDPANHGENADGIAVKFGSGAGNLITGARLYNNSDDGMDFWSFSSPVTVEHTWSMGNGRNRWSDSAFAGDGNGYKLGGDGETVAHVINNSAAWDNAGNGFTENSNKGAIVINRTTAYANAKWGYYFATGAARLGKNLAVGNSSGTVSKGSSVTSSGNNWDSGISTPSFVSTNASTTFNSRAADGTLPATTFLTTGSSTIGATMN</sequence>
<feature type="signal peptide" evidence="9">
    <location>
        <begin position="1"/>
        <end position="32"/>
    </location>
</feature>
<comment type="cofactor">
    <cofactor evidence="1">
        <name>Ca(2+)</name>
        <dbReference type="ChEBI" id="CHEBI:29108"/>
    </cofactor>
</comment>
<evidence type="ECO:0000256" key="5">
    <source>
        <dbReference type="ARBA" id="ARBA00022729"/>
    </source>
</evidence>
<dbReference type="GO" id="GO:0005576">
    <property type="term" value="C:extracellular region"/>
    <property type="evidence" value="ECO:0007669"/>
    <property type="project" value="UniProtKB-SubCell"/>
</dbReference>
<proteinExistence type="inferred from homology"/>
<dbReference type="EMBL" id="AEJB01000131">
    <property type="protein sequence ID" value="ELP69627.1"/>
    <property type="molecule type" value="Genomic_DNA"/>
</dbReference>
<keyword evidence="3" id="KW-0964">Secreted</keyword>
<name>L7FEB9_STRT8</name>
<evidence type="ECO:0000256" key="6">
    <source>
        <dbReference type="ARBA" id="ARBA00022837"/>
    </source>
</evidence>
<reference evidence="11 12" key="1">
    <citation type="journal article" date="2011" name="Plasmid">
        <title>Streptomyces turgidiscabies Car8 contains a modular pathogenicity island that shares virulence genes with other actinobacterial plant pathogens.</title>
        <authorList>
            <person name="Huguet-Tapia J.C."/>
            <person name="Badger J.H."/>
            <person name="Loria R."/>
            <person name="Pettis G.S."/>
        </authorList>
    </citation>
    <scope>NUCLEOTIDE SEQUENCE [LARGE SCALE GENOMIC DNA]</scope>
    <source>
        <strain evidence="11 12">Car8</strain>
    </source>
</reference>
<keyword evidence="12" id="KW-1185">Reference proteome</keyword>
<comment type="caution">
    <text evidence="11">The sequence shown here is derived from an EMBL/GenBank/DDBJ whole genome shotgun (WGS) entry which is preliminary data.</text>
</comment>
<dbReference type="InterPro" id="IPR012334">
    <property type="entry name" value="Pectin_lyas_fold"/>
</dbReference>